<name>A0A0A9A5E1_ARUDO</name>
<organism evidence="1">
    <name type="scientific">Arundo donax</name>
    <name type="common">Giant reed</name>
    <name type="synonym">Donax arundinaceus</name>
    <dbReference type="NCBI Taxonomy" id="35708"/>
    <lineage>
        <taxon>Eukaryota</taxon>
        <taxon>Viridiplantae</taxon>
        <taxon>Streptophyta</taxon>
        <taxon>Embryophyta</taxon>
        <taxon>Tracheophyta</taxon>
        <taxon>Spermatophyta</taxon>
        <taxon>Magnoliopsida</taxon>
        <taxon>Liliopsida</taxon>
        <taxon>Poales</taxon>
        <taxon>Poaceae</taxon>
        <taxon>PACMAD clade</taxon>
        <taxon>Arundinoideae</taxon>
        <taxon>Arundineae</taxon>
        <taxon>Arundo</taxon>
    </lineage>
</organism>
<evidence type="ECO:0000313" key="1">
    <source>
        <dbReference type="EMBL" id="JAD46899.1"/>
    </source>
</evidence>
<reference evidence="1" key="1">
    <citation type="submission" date="2014-09" db="EMBL/GenBank/DDBJ databases">
        <authorList>
            <person name="Magalhaes I.L.F."/>
            <person name="Oliveira U."/>
            <person name="Santos F.R."/>
            <person name="Vidigal T.H.D.A."/>
            <person name="Brescovit A.D."/>
            <person name="Santos A.J."/>
        </authorList>
    </citation>
    <scope>NUCLEOTIDE SEQUENCE</scope>
    <source>
        <tissue evidence="1">Shoot tissue taken approximately 20 cm above the soil surface</tissue>
    </source>
</reference>
<accession>A0A0A9A5E1</accession>
<protein>
    <submittedName>
        <fullName evidence="1">Uncharacterized protein</fullName>
    </submittedName>
</protein>
<sequence length="8" mass="922">MFLWIGVG</sequence>
<dbReference type="EMBL" id="GBRH01250996">
    <property type="protein sequence ID" value="JAD46899.1"/>
    <property type="molecule type" value="Transcribed_RNA"/>
</dbReference>
<reference evidence="1" key="2">
    <citation type="journal article" date="2015" name="Data Brief">
        <title>Shoot transcriptome of the giant reed, Arundo donax.</title>
        <authorList>
            <person name="Barrero R.A."/>
            <person name="Guerrero F.D."/>
            <person name="Moolhuijzen P."/>
            <person name="Goolsby J.A."/>
            <person name="Tidwell J."/>
            <person name="Bellgard S.E."/>
            <person name="Bellgard M.I."/>
        </authorList>
    </citation>
    <scope>NUCLEOTIDE SEQUENCE</scope>
    <source>
        <tissue evidence="1">Shoot tissue taken approximately 20 cm above the soil surface</tissue>
    </source>
</reference>
<proteinExistence type="predicted"/>